<evidence type="ECO:0000256" key="1">
    <source>
        <dbReference type="SAM" id="Phobius"/>
    </source>
</evidence>
<dbReference type="InterPro" id="IPR007569">
    <property type="entry name" value="DUF559"/>
</dbReference>
<gene>
    <name evidence="4" type="ORF">B9N65_00910</name>
    <name evidence="3" type="ORF">B9N65_10015</name>
</gene>
<comment type="caution">
    <text evidence="3">The sequence shown here is derived from an EMBL/GenBank/DDBJ whole genome shotgun (WGS) entry which is preliminary data.</text>
</comment>
<protein>
    <recommendedName>
        <fullName evidence="2">DUF559 domain-containing protein</fullName>
    </recommendedName>
</protein>
<evidence type="ECO:0000313" key="3">
    <source>
        <dbReference type="EMBL" id="OUT06907.1"/>
    </source>
</evidence>
<evidence type="ECO:0000259" key="2">
    <source>
        <dbReference type="Pfam" id="PF04480"/>
    </source>
</evidence>
<feature type="transmembrane region" description="Helical" evidence="1">
    <location>
        <begin position="173"/>
        <end position="197"/>
    </location>
</feature>
<organism evidence="3 5">
    <name type="scientific">Campylobacter concisus</name>
    <dbReference type="NCBI Taxonomy" id="199"/>
    <lineage>
        <taxon>Bacteria</taxon>
        <taxon>Pseudomonadati</taxon>
        <taxon>Campylobacterota</taxon>
        <taxon>Epsilonproteobacteria</taxon>
        <taxon>Campylobacterales</taxon>
        <taxon>Campylobacteraceae</taxon>
        <taxon>Campylobacter</taxon>
    </lineage>
</organism>
<dbReference type="EMBL" id="NDYN01000010">
    <property type="protein sequence ID" value="OUT06907.1"/>
    <property type="molecule type" value="Genomic_DNA"/>
</dbReference>
<reference evidence="3 5" key="1">
    <citation type="submission" date="2017-04" db="EMBL/GenBank/DDBJ databases">
        <title>Complete genome of Campylobacter concisus ATCC 33237T and draft genomes for an additional eight well characterized C. concisus strains.</title>
        <authorList>
            <person name="Cornelius A.J."/>
            <person name="Miller W.G."/>
            <person name="Lastovica A.J."/>
            <person name="On S.L."/>
            <person name="French N.P."/>
            <person name="Vandenberg O."/>
            <person name="Biggs P.J."/>
        </authorList>
    </citation>
    <scope>NUCLEOTIDE SEQUENCE [LARGE SCALE GENOMIC DNA]</scope>
    <source>
        <strain evidence="3 5">CCUG 19995</strain>
    </source>
</reference>
<accession>A0A1Y5MF88</accession>
<sequence>MTWSEWLEKHKVLLNQHPADYEREFVLRVLSKVSSITPDMVVPQFNFKDHNGKNRYIDFMVVVGKDTYLAIELDGKAKFDNYNIFDDTMMRQNDLIKQFNHLLRFTNNQMLNETNWVIDSITEYIKELKIPKILDLELTEEKLIQFETNKAIEENLQKIEKELKEVKQENNSMSFGTAVLIVALALIVLILFSSIAFKPNKTIEVVKEQPKPTYIQAIDAKNHIGEYKEVCGFIADIKQFSKGVYINLDGKYPNIPFTIVVWERDFNSELDKALDKIIPTSKICIHGKIESFKDKPQISLTEIRQIRKWD</sequence>
<keyword evidence="1" id="KW-0812">Transmembrane</keyword>
<keyword evidence="1" id="KW-0472">Membrane</keyword>
<evidence type="ECO:0000313" key="4">
    <source>
        <dbReference type="EMBL" id="OUT08929.1"/>
    </source>
</evidence>
<keyword evidence="1" id="KW-1133">Transmembrane helix</keyword>
<dbReference type="Pfam" id="PF04480">
    <property type="entry name" value="DUF559"/>
    <property type="match status" value="1"/>
</dbReference>
<dbReference type="AlphaFoldDB" id="A0A1Y5MF88"/>
<dbReference type="Proteomes" id="UP000196317">
    <property type="component" value="Unassembled WGS sequence"/>
</dbReference>
<proteinExistence type="predicted"/>
<name>A0A1Y5MF88_9BACT</name>
<dbReference type="EMBL" id="NDYN01000001">
    <property type="protein sequence ID" value="OUT08929.1"/>
    <property type="molecule type" value="Genomic_DNA"/>
</dbReference>
<feature type="domain" description="DUF559" evidence="2">
    <location>
        <begin position="45"/>
        <end position="125"/>
    </location>
</feature>
<dbReference type="RefSeq" id="WP_087582426.1">
    <property type="nucleotide sequence ID" value="NZ_NDYN01000001.1"/>
</dbReference>
<evidence type="ECO:0000313" key="5">
    <source>
        <dbReference type="Proteomes" id="UP000196317"/>
    </source>
</evidence>